<reference evidence="3" key="1">
    <citation type="journal article" date="2019" name="Sci. Rep.">
        <title>Draft genome of Tanacetum cinerariifolium, the natural source of mosquito coil.</title>
        <authorList>
            <person name="Yamashiro T."/>
            <person name="Shiraishi A."/>
            <person name="Satake H."/>
            <person name="Nakayama K."/>
        </authorList>
    </citation>
    <scope>NUCLEOTIDE SEQUENCE</scope>
</reference>
<evidence type="ECO:0000259" key="2">
    <source>
        <dbReference type="Pfam" id="PF03732"/>
    </source>
</evidence>
<feature type="region of interest" description="Disordered" evidence="1">
    <location>
        <begin position="1"/>
        <end position="22"/>
    </location>
</feature>
<sequence length="490" mass="56529">MGDENPIRTLEDYSKPSHKGYRNTIKLPGGNNVAPLRSDTIRLVQNECSFHGLRFEDPNQHLKDFLKLMDSLDLNGENRERTRMRLFQFSFCDQASNWLERLPAGSITTWEDLTTCFLAQFFPLGRTTTLQRYIMENLYVKHGLVLRTYYKNGLHDTQYCMEDPKQAFVDYASARTDGTRSRQFTANQGPRNFNKAANSWKGKPDFNLAPAQTFTSPQNGSFSTYLSSYQTKLERALIDFDAHQEKRLSKLISRLLATPQERSFKARESKVHQIILKKEDEVEEEGNAKTSKTEYEDHGMTVESEEEFEEETEDKIKEEDEDSLKQFDTFPTKKELRLGLRKKPSNPRMQFCGKGQGAKSFVRNFTYECDFMVLEDTTSVIDHDIGLVIFGKPFVEANGLIYDREEGTITFEKDKENIVFKMPHKMEMFKHIDFTDMNTDRIPPFVIKGDDDSSGKTYYSNSLDLGPKYKHDENMLETALGLTPDGVTSP</sequence>
<gene>
    <name evidence="3" type="ORF">Tci_024905</name>
</gene>
<evidence type="ECO:0000256" key="1">
    <source>
        <dbReference type="SAM" id="MobiDB-lite"/>
    </source>
</evidence>
<protein>
    <submittedName>
        <fullName evidence="3">Zinc finger, CCHC-type</fullName>
    </submittedName>
</protein>
<proteinExistence type="predicted"/>
<dbReference type="Pfam" id="PF03732">
    <property type="entry name" value="Retrotrans_gag"/>
    <property type="match status" value="1"/>
</dbReference>
<feature type="compositionally biased region" description="Basic and acidic residues" evidence="1">
    <location>
        <begin position="291"/>
        <end position="300"/>
    </location>
</feature>
<dbReference type="PANTHER" id="PTHR33223:SF11">
    <property type="entry name" value="ELEMENT PROTEIN, PUTATIVE-RELATED"/>
    <property type="match status" value="1"/>
</dbReference>
<feature type="region of interest" description="Disordered" evidence="1">
    <location>
        <begin position="281"/>
        <end position="323"/>
    </location>
</feature>
<evidence type="ECO:0000313" key="3">
    <source>
        <dbReference type="EMBL" id="GEU52927.1"/>
    </source>
</evidence>
<dbReference type="PANTHER" id="PTHR33223">
    <property type="entry name" value="CCHC-TYPE DOMAIN-CONTAINING PROTEIN"/>
    <property type="match status" value="1"/>
</dbReference>
<feature type="domain" description="Retrotransposon gag" evidence="2">
    <location>
        <begin position="85"/>
        <end position="134"/>
    </location>
</feature>
<feature type="compositionally biased region" description="Acidic residues" evidence="1">
    <location>
        <begin position="303"/>
        <end position="313"/>
    </location>
</feature>
<feature type="compositionally biased region" description="Basic and acidic residues" evidence="1">
    <location>
        <begin position="1"/>
        <end position="15"/>
    </location>
</feature>
<comment type="caution">
    <text evidence="3">The sequence shown here is derived from an EMBL/GenBank/DDBJ whole genome shotgun (WGS) entry which is preliminary data.</text>
</comment>
<name>A0A6L2KWK9_TANCI</name>
<dbReference type="InterPro" id="IPR005162">
    <property type="entry name" value="Retrotrans_gag_dom"/>
</dbReference>
<accession>A0A6L2KWK9</accession>
<dbReference type="EMBL" id="BKCJ010003092">
    <property type="protein sequence ID" value="GEU52927.1"/>
    <property type="molecule type" value="Genomic_DNA"/>
</dbReference>
<dbReference type="AlphaFoldDB" id="A0A6L2KWK9"/>
<organism evidence="3">
    <name type="scientific">Tanacetum cinerariifolium</name>
    <name type="common">Dalmatian daisy</name>
    <name type="synonym">Chrysanthemum cinerariifolium</name>
    <dbReference type="NCBI Taxonomy" id="118510"/>
    <lineage>
        <taxon>Eukaryota</taxon>
        <taxon>Viridiplantae</taxon>
        <taxon>Streptophyta</taxon>
        <taxon>Embryophyta</taxon>
        <taxon>Tracheophyta</taxon>
        <taxon>Spermatophyta</taxon>
        <taxon>Magnoliopsida</taxon>
        <taxon>eudicotyledons</taxon>
        <taxon>Gunneridae</taxon>
        <taxon>Pentapetalae</taxon>
        <taxon>asterids</taxon>
        <taxon>campanulids</taxon>
        <taxon>Asterales</taxon>
        <taxon>Asteraceae</taxon>
        <taxon>Asteroideae</taxon>
        <taxon>Anthemideae</taxon>
        <taxon>Anthemidinae</taxon>
        <taxon>Tanacetum</taxon>
    </lineage>
</organism>